<reference evidence="1" key="1">
    <citation type="submission" date="2020-06" db="EMBL/GenBank/DDBJ databases">
        <title>Whole Genome Sequence of Bradyrhizobium sp. Strain 1S1.</title>
        <authorList>
            <person name="Bromfield E.S.P."/>
            <person name="Cloutier S."/>
        </authorList>
    </citation>
    <scope>NUCLEOTIDE SEQUENCE [LARGE SCALE GENOMIC DNA]</scope>
    <source>
        <strain evidence="1">1S1</strain>
    </source>
</reference>
<dbReference type="RefSeq" id="WP_166205663.1">
    <property type="nucleotide sequence ID" value="NZ_CP088285.1"/>
</dbReference>
<accession>A0A973W2R7</accession>
<comment type="caution">
    <text evidence="1">The sequence shown here is derived from an EMBL/GenBank/DDBJ whole genome shotgun (WGS) entry which is preliminary data.</text>
</comment>
<dbReference type="AlphaFoldDB" id="A0A973W2R7"/>
<gene>
    <name evidence="1" type="ORF">HAP48_025935</name>
</gene>
<proteinExistence type="predicted"/>
<dbReference type="EMBL" id="JAAOLE020000001">
    <property type="protein sequence ID" value="NVI46337.1"/>
    <property type="molecule type" value="Genomic_DNA"/>
</dbReference>
<sequence>MPATVNITISNDADFYVLFQFTEADGITPISIVGATFIMGVRRTMQDPAALFMLTSTSSDAGVISIWDGPNGIFAVLIKKERLQKSPVGLFQQSLVCNLPASNGRPALTLPIWSGTLQNNMGASR</sequence>
<name>A0A973W2R7_9BRAD</name>
<evidence type="ECO:0000313" key="1">
    <source>
        <dbReference type="EMBL" id="NVI46337.1"/>
    </source>
</evidence>
<protein>
    <submittedName>
        <fullName evidence="1">Uncharacterized protein</fullName>
    </submittedName>
</protein>
<organism evidence="1">
    <name type="scientific">Bradyrhizobium septentrionale</name>
    <dbReference type="NCBI Taxonomy" id="1404411"/>
    <lineage>
        <taxon>Bacteria</taxon>
        <taxon>Pseudomonadati</taxon>
        <taxon>Pseudomonadota</taxon>
        <taxon>Alphaproteobacteria</taxon>
        <taxon>Hyphomicrobiales</taxon>
        <taxon>Nitrobacteraceae</taxon>
        <taxon>Bradyrhizobium</taxon>
    </lineage>
</organism>